<organism evidence="1 3">
    <name type="scientific">Bacillus mycoides</name>
    <dbReference type="NCBI Taxonomy" id="1405"/>
    <lineage>
        <taxon>Bacteria</taxon>
        <taxon>Bacillati</taxon>
        <taxon>Bacillota</taxon>
        <taxon>Bacilli</taxon>
        <taxon>Bacillales</taxon>
        <taxon>Bacillaceae</taxon>
        <taxon>Bacillus</taxon>
        <taxon>Bacillus cereus group</taxon>
    </lineage>
</organism>
<evidence type="ECO:0000313" key="4">
    <source>
        <dbReference type="Proteomes" id="UP000190696"/>
    </source>
</evidence>
<protein>
    <submittedName>
        <fullName evidence="1">Uncharacterized protein</fullName>
    </submittedName>
</protein>
<dbReference type="Proteomes" id="UP000175706">
    <property type="component" value="Unassembled WGS sequence"/>
</dbReference>
<gene>
    <name evidence="2" type="ORF">BW900_30245</name>
    <name evidence="1" type="ORF">BWGOE8_55460</name>
</gene>
<reference evidence="1 3" key="1">
    <citation type="submission" date="2016-05" db="EMBL/GenBank/DDBJ databases">
        <title>Bacillus thuringiensis and Bacillus weihenstephanensis as novel biocontrol agents of wilt causing Verticillium species.</title>
        <authorList>
            <person name="Hollensteiner J."/>
            <person name="Wemheuer F."/>
            <person name="Harting R."/>
            <person name="Kolarzyk A."/>
            <person name="Diaz-Valerio S."/>
            <person name="Poehlein A."/>
            <person name="Brzuszkiewicz E."/>
            <person name="Nesemann K."/>
            <person name="Braus-Stromeyer S."/>
            <person name="Braus G."/>
            <person name="Daniel R."/>
            <person name="Liesegang H."/>
        </authorList>
    </citation>
    <scope>NUCLEOTIDE SEQUENCE [LARGE SCALE GENOMIC DNA]</scope>
    <source>
        <strain evidence="1 3">GOE8</strain>
    </source>
</reference>
<evidence type="ECO:0000313" key="1">
    <source>
        <dbReference type="EMBL" id="OFD70908.1"/>
    </source>
</evidence>
<accession>A0A1E8AYY4</accession>
<dbReference type="Proteomes" id="UP000190696">
    <property type="component" value="Unassembled WGS sequence"/>
</dbReference>
<sequence length="120" mass="13263">MKRPVNRALFYLVASYEFQSTFGTSISLSEEQTVSRKFSLTNESDRTITAALYQVTAEYTLEPGSVAAGIVNKTVNSPFAKFWQGCGYWDTATKVKVSSTSTGSIKTDDLKLVRSDVLEK</sequence>
<reference evidence="2 4" key="2">
    <citation type="submission" date="2017-01" db="EMBL/GenBank/DDBJ databases">
        <title>Bacillus cereus isolates.</title>
        <authorList>
            <person name="Beno S.M."/>
        </authorList>
    </citation>
    <scope>NUCLEOTIDE SEQUENCE [LARGE SCALE GENOMIC DNA]</scope>
    <source>
        <strain evidence="2 4">FSL W7-1108</strain>
    </source>
</reference>
<evidence type="ECO:0000313" key="3">
    <source>
        <dbReference type="Proteomes" id="UP000175706"/>
    </source>
</evidence>
<dbReference type="PATRIC" id="fig|86662.25.peg.5683"/>
<dbReference type="EMBL" id="LXLT01000073">
    <property type="protein sequence ID" value="OFD70908.1"/>
    <property type="molecule type" value="Genomic_DNA"/>
</dbReference>
<name>A0A1E8AYY4_BACMY</name>
<evidence type="ECO:0000313" key="2">
    <source>
        <dbReference type="EMBL" id="OOR02837.1"/>
    </source>
</evidence>
<comment type="caution">
    <text evidence="1">The sequence shown here is derived from an EMBL/GenBank/DDBJ whole genome shotgun (WGS) entry which is preliminary data.</text>
</comment>
<dbReference type="EMBL" id="MUAI01000082">
    <property type="protein sequence ID" value="OOR02837.1"/>
    <property type="molecule type" value="Genomic_DNA"/>
</dbReference>
<proteinExistence type="predicted"/>
<dbReference type="AlphaFoldDB" id="A0A1E8AYY4"/>